<dbReference type="EMBL" id="JAWWNJ010000012">
    <property type="protein sequence ID" value="KAK7043573.1"/>
    <property type="molecule type" value="Genomic_DNA"/>
</dbReference>
<proteinExistence type="predicted"/>
<reference evidence="1 2" key="1">
    <citation type="journal article" date="2024" name="J Genomics">
        <title>Draft genome sequencing and assembly of Favolaschia claudopus CIRM-BRFM 2984 isolated from oak limbs.</title>
        <authorList>
            <person name="Navarro D."/>
            <person name="Drula E."/>
            <person name="Chaduli D."/>
            <person name="Cazenave R."/>
            <person name="Ahrendt S."/>
            <person name="Wang J."/>
            <person name="Lipzen A."/>
            <person name="Daum C."/>
            <person name="Barry K."/>
            <person name="Grigoriev I.V."/>
            <person name="Favel A."/>
            <person name="Rosso M.N."/>
            <person name="Martin F."/>
        </authorList>
    </citation>
    <scope>NUCLEOTIDE SEQUENCE [LARGE SCALE GENOMIC DNA]</scope>
    <source>
        <strain evidence="1 2">CIRM-BRFM 2984</strain>
    </source>
</reference>
<protein>
    <submittedName>
        <fullName evidence="1">Uncharacterized protein</fullName>
    </submittedName>
</protein>
<dbReference type="AlphaFoldDB" id="A0AAW0CUN3"/>
<gene>
    <name evidence="1" type="ORF">R3P38DRAFT_2767614</name>
</gene>
<sequence length="210" mass="23153">MSAREAKWVIVGDKTHKDNDTIVRELLPTMIVSRLFAFIVESFTCVRVNYIAAWFGVIATAVNGSRRLAFALEFEIQGTSVMAVAEQRSPSAACNKMETYIGLLFEEVMTGAALAATVFSRTWMLTKQFHESEIIYEQHYEQPSIPTAILPLSLVLRLKKNLTGNCFQIVTNNIDQISVKQVAKIDAATVCADLVALYGIGSGLESNLSP</sequence>
<comment type="caution">
    <text evidence="1">The sequence shown here is derived from an EMBL/GenBank/DDBJ whole genome shotgun (WGS) entry which is preliminary data.</text>
</comment>
<dbReference type="Proteomes" id="UP001362999">
    <property type="component" value="Unassembled WGS sequence"/>
</dbReference>
<keyword evidence="2" id="KW-1185">Reference proteome</keyword>
<organism evidence="1 2">
    <name type="scientific">Favolaschia claudopus</name>
    <dbReference type="NCBI Taxonomy" id="2862362"/>
    <lineage>
        <taxon>Eukaryota</taxon>
        <taxon>Fungi</taxon>
        <taxon>Dikarya</taxon>
        <taxon>Basidiomycota</taxon>
        <taxon>Agaricomycotina</taxon>
        <taxon>Agaricomycetes</taxon>
        <taxon>Agaricomycetidae</taxon>
        <taxon>Agaricales</taxon>
        <taxon>Marasmiineae</taxon>
        <taxon>Mycenaceae</taxon>
        <taxon>Favolaschia</taxon>
    </lineage>
</organism>
<name>A0AAW0CUN3_9AGAR</name>
<evidence type="ECO:0000313" key="1">
    <source>
        <dbReference type="EMBL" id="KAK7043573.1"/>
    </source>
</evidence>
<evidence type="ECO:0000313" key="2">
    <source>
        <dbReference type="Proteomes" id="UP001362999"/>
    </source>
</evidence>
<accession>A0AAW0CUN3</accession>